<dbReference type="Gene3D" id="3.40.50.2300">
    <property type="match status" value="1"/>
</dbReference>
<sequence>MRLLLVEDDALLAQGLVHSLQKEGYTVEHAGTANEANKMLNNGEIELVVLDLGLPDGDGLDLLKVIQKQKNQLAVLILTARDSVEDKIRGLDLGADDYLAKPFEAKELFARLRVISRRLGSQSSSILQCQNVQLDLAAHQVCVDALPISLPRKEFMLLKALMENAGRVLSKNQLESKLYQWGEELGSNAIEVHIHNLRKKLPKDFIKTLRGIGYVVAK</sequence>
<evidence type="ECO:0000313" key="9">
    <source>
        <dbReference type="Proteomes" id="UP000179786"/>
    </source>
</evidence>
<dbReference type="RefSeq" id="WP_070986012.1">
    <property type="nucleotide sequence ID" value="NZ_MKJU01000027.1"/>
</dbReference>
<evidence type="ECO:0000256" key="2">
    <source>
        <dbReference type="ARBA" id="ARBA00023125"/>
    </source>
</evidence>
<dbReference type="InterPro" id="IPR011006">
    <property type="entry name" value="CheY-like_superfamily"/>
</dbReference>
<dbReference type="PANTHER" id="PTHR48111">
    <property type="entry name" value="REGULATOR OF RPOS"/>
    <property type="match status" value="1"/>
</dbReference>
<proteinExistence type="predicted"/>
<reference evidence="8 9" key="1">
    <citation type="submission" date="2016-09" db="EMBL/GenBank/DDBJ databases">
        <title>Pseudoalteromonas amylolytica sp. nov., isolated from the surface seawater.</title>
        <authorList>
            <person name="Wu Y.-H."/>
            <person name="Cheng H."/>
            <person name="Jin X.-B."/>
            <person name="Wang C.-S."/>
            <person name="Xu X.-W."/>
        </authorList>
    </citation>
    <scope>NUCLEOTIDE SEQUENCE [LARGE SCALE GENOMIC DNA]</scope>
    <source>
        <strain evidence="8 9">JW1</strain>
    </source>
</reference>
<dbReference type="SUPFAM" id="SSF52172">
    <property type="entry name" value="CheY-like"/>
    <property type="match status" value="1"/>
</dbReference>
<dbReference type="GO" id="GO:0000156">
    <property type="term" value="F:phosphorelay response regulator activity"/>
    <property type="evidence" value="ECO:0007669"/>
    <property type="project" value="TreeGrafter"/>
</dbReference>
<dbReference type="GO" id="GO:0006355">
    <property type="term" value="P:regulation of DNA-templated transcription"/>
    <property type="evidence" value="ECO:0007669"/>
    <property type="project" value="InterPro"/>
</dbReference>
<comment type="caution">
    <text evidence="8">The sequence shown here is derived from an EMBL/GenBank/DDBJ whole genome shotgun (WGS) entry which is preliminary data.</text>
</comment>
<dbReference type="SMART" id="SM00448">
    <property type="entry name" value="REC"/>
    <property type="match status" value="1"/>
</dbReference>
<gene>
    <name evidence="8" type="ORF">BET10_14800</name>
</gene>
<evidence type="ECO:0000256" key="5">
    <source>
        <dbReference type="PROSITE-ProRule" id="PRU01091"/>
    </source>
</evidence>
<dbReference type="Pfam" id="PF00072">
    <property type="entry name" value="Response_reg"/>
    <property type="match status" value="1"/>
</dbReference>
<keyword evidence="1" id="KW-0805">Transcription regulation</keyword>
<dbReference type="Proteomes" id="UP000179786">
    <property type="component" value="Unassembled WGS sequence"/>
</dbReference>
<evidence type="ECO:0000256" key="3">
    <source>
        <dbReference type="ARBA" id="ARBA00023163"/>
    </source>
</evidence>
<protein>
    <submittedName>
        <fullName evidence="8">DNA-binding response regulator</fullName>
    </submittedName>
</protein>
<dbReference type="OrthoDB" id="9802426at2"/>
<dbReference type="AlphaFoldDB" id="A0A1S1MSE0"/>
<evidence type="ECO:0000256" key="1">
    <source>
        <dbReference type="ARBA" id="ARBA00023015"/>
    </source>
</evidence>
<dbReference type="Gene3D" id="6.10.250.690">
    <property type="match status" value="1"/>
</dbReference>
<dbReference type="SMART" id="SM00862">
    <property type="entry name" value="Trans_reg_C"/>
    <property type="match status" value="1"/>
</dbReference>
<dbReference type="PROSITE" id="PS50110">
    <property type="entry name" value="RESPONSE_REGULATORY"/>
    <property type="match status" value="1"/>
</dbReference>
<name>A0A1S1MSE0_9GAMM</name>
<keyword evidence="4" id="KW-0597">Phosphoprotein</keyword>
<keyword evidence="9" id="KW-1185">Reference proteome</keyword>
<evidence type="ECO:0000259" key="6">
    <source>
        <dbReference type="PROSITE" id="PS50110"/>
    </source>
</evidence>
<dbReference type="InterPro" id="IPR001789">
    <property type="entry name" value="Sig_transdc_resp-reg_receiver"/>
</dbReference>
<dbReference type="GO" id="GO:0000976">
    <property type="term" value="F:transcription cis-regulatory region binding"/>
    <property type="evidence" value="ECO:0007669"/>
    <property type="project" value="TreeGrafter"/>
</dbReference>
<dbReference type="CDD" id="cd00383">
    <property type="entry name" value="trans_reg_C"/>
    <property type="match status" value="1"/>
</dbReference>
<feature type="domain" description="Response regulatory" evidence="6">
    <location>
        <begin position="2"/>
        <end position="116"/>
    </location>
</feature>
<keyword evidence="2 5" id="KW-0238">DNA-binding</keyword>
<keyword evidence="3" id="KW-0804">Transcription</keyword>
<organism evidence="8 9">
    <name type="scientific">Pseudoalteromonas amylolytica</name>
    <dbReference type="NCBI Taxonomy" id="1859457"/>
    <lineage>
        <taxon>Bacteria</taxon>
        <taxon>Pseudomonadati</taxon>
        <taxon>Pseudomonadota</taxon>
        <taxon>Gammaproteobacteria</taxon>
        <taxon>Alteromonadales</taxon>
        <taxon>Pseudoalteromonadaceae</taxon>
        <taxon>Pseudoalteromonas</taxon>
    </lineage>
</organism>
<dbReference type="CDD" id="cd17624">
    <property type="entry name" value="REC_OmpR_PmrA-like"/>
    <property type="match status" value="1"/>
</dbReference>
<dbReference type="InterPro" id="IPR036388">
    <property type="entry name" value="WH-like_DNA-bd_sf"/>
</dbReference>
<dbReference type="PROSITE" id="PS51755">
    <property type="entry name" value="OMPR_PHOB"/>
    <property type="match status" value="1"/>
</dbReference>
<evidence type="ECO:0000259" key="7">
    <source>
        <dbReference type="PROSITE" id="PS51755"/>
    </source>
</evidence>
<evidence type="ECO:0000313" key="8">
    <source>
        <dbReference type="EMBL" id="OHU90043.1"/>
    </source>
</evidence>
<accession>A0A1S1MSE0</accession>
<dbReference type="Gene3D" id="1.10.10.10">
    <property type="entry name" value="Winged helix-like DNA-binding domain superfamily/Winged helix DNA-binding domain"/>
    <property type="match status" value="1"/>
</dbReference>
<evidence type="ECO:0000256" key="4">
    <source>
        <dbReference type="PROSITE-ProRule" id="PRU00169"/>
    </source>
</evidence>
<dbReference type="EMBL" id="MKJU01000027">
    <property type="protein sequence ID" value="OHU90043.1"/>
    <property type="molecule type" value="Genomic_DNA"/>
</dbReference>
<dbReference type="GO" id="GO:0005829">
    <property type="term" value="C:cytosol"/>
    <property type="evidence" value="ECO:0007669"/>
    <property type="project" value="TreeGrafter"/>
</dbReference>
<dbReference type="PANTHER" id="PTHR48111:SF67">
    <property type="entry name" value="TRANSCRIPTIONAL REGULATORY PROTEIN TCTD"/>
    <property type="match status" value="1"/>
</dbReference>
<feature type="DNA-binding region" description="OmpR/PhoB-type" evidence="5">
    <location>
        <begin position="124"/>
        <end position="218"/>
    </location>
</feature>
<dbReference type="InterPro" id="IPR039420">
    <property type="entry name" value="WalR-like"/>
</dbReference>
<dbReference type="GO" id="GO:0032993">
    <property type="term" value="C:protein-DNA complex"/>
    <property type="evidence" value="ECO:0007669"/>
    <property type="project" value="TreeGrafter"/>
</dbReference>
<dbReference type="InterPro" id="IPR001867">
    <property type="entry name" value="OmpR/PhoB-type_DNA-bd"/>
</dbReference>
<dbReference type="STRING" id="1859457.BET10_14800"/>
<feature type="domain" description="OmpR/PhoB-type" evidence="7">
    <location>
        <begin position="124"/>
        <end position="218"/>
    </location>
</feature>
<dbReference type="Pfam" id="PF00486">
    <property type="entry name" value="Trans_reg_C"/>
    <property type="match status" value="1"/>
</dbReference>
<feature type="modified residue" description="4-aspartylphosphate" evidence="4">
    <location>
        <position position="51"/>
    </location>
</feature>